<feature type="domain" description="CCAAT-binding factor" evidence="6">
    <location>
        <begin position="342"/>
        <end position="526"/>
    </location>
</feature>
<dbReference type="PANTHER" id="PTHR14428:SF5">
    <property type="entry name" value="NUCLEOLAR COMPLEX PROTEIN 3 HOMOLOG"/>
    <property type="match status" value="1"/>
</dbReference>
<protein>
    <recommendedName>
        <fullName evidence="10">NOC3-like protein</fullName>
    </recommendedName>
</protein>
<evidence type="ECO:0000259" key="7">
    <source>
        <dbReference type="Pfam" id="PF07540"/>
    </source>
</evidence>
<dbReference type="InterPro" id="IPR011501">
    <property type="entry name" value="Noc3_N"/>
</dbReference>
<gene>
    <name evidence="8" type="ORF">QBZ16_000382</name>
</gene>
<dbReference type="InterPro" id="IPR016903">
    <property type="entry name" value="Nucleolar_cplx-assoc_3"/>
</dbReference>
<dbReference type="PANTHER" id="PTHR14428">
    <property type="entry name" value="NUCLEOLAR COMPLEX PROTEIN 3"/>
    <property type="match status" value="1"/>
</dbReference>
<evidence type="ECO:0008006" key="10">
    <source>
        <dbReference type="Google" id="ProtNLM"/>
    </source>
</evidence>
<comment type="subcellular location">
    <subcellularLocation>
        <location evidence="1">Nucleus</location>
        <location evidence="1">Nucleolus</location>
    </subcellularLocation>
</comment>
<dbReference type="GO" id="GO:0005730">
    <property type="term" value="C:nucleolus"/>
    <property type="evidence" value="ECO:0007669"/>
    <property type="project" value="UniProtKB-SubCell"/>
</dbReference>
<feature type="domain" description="Nucleolar complex-associated protein 3 N-terminal" evidence="7">
    <location>
        <begin position="3"/>
        <end position="96"/>
    </location>
</feature>
<comment type="caution">
    <text evidence="8">The sequence shown here is derived from an EMBL/GenBank/DDBJ whole genome shotgun (WGS) entry which is preliminary data.</text>
</comment>
<evidence type="ECO:0000313" key="8">
    <source>
        <dbReference type="EMBL" id="KAK2080529.1"/>
    </source>
</evidence>
<evidence type="ECO:0000313" key="9">
    <source>
        <dbReference type="Proteomes" id="UP001255856"/>
    </source>
</evidence>
<dbReference type="AlphaFoldDB" id="A0AAD9INC5"/>
<proteinExistence type="inferred from homology"/>
<dbReference type="Proteomes" id="UP001255856">
    <property type="component" value="Unassembled WGS sequence"/>
</dbReference>
<evidence type="ECO:0000259" key="6">
    <source>
        <dbReference type="Pfam" id="PF03914"/>
    </source>
</evidence>
<reference evidence="8" key="1">
    <citation type="submission" date="2021-01" db="EMBL/GenBank/DDBJ databases">
        <authorList>
            <person name="Eckstrom K.M.E."/>
        </authorList>
    </citation>
    <scope>NUCLEOTIDE SEQUENCE</scope>
    <source>
        <strain evidence="8">UVCC 0001</strain>
    </source>
</reference>
<evidence type="ECO:0000256" key="4">
    <source>
        <dbReference type="ARBA" id="ARBA00023242"/>
    </source>
</evidence>
<dbReference type="GO" id="GO:0006270">
    <property type="term" value="P:DNA replication initiation"/>
    <property type="evidence" value="ECO:0007669"/>
    <property type="project" value="TreeGrafter"/>
</dbReference>
<dbReference type="Pfam" id="PF03914">
    <property type="entry name" value="CBF"/>
    <property type="match status" value="1"/>
</dbReference>
<evidence type="ECO:0000256" key="5">
    <source>
        <dbReference type="SAM" id="MobiDB-lite"/>
    </source>
</evidence>
<keyword evidence="3" id="KW-0175">Coiled coil</keyword>
<name>A0AAD9INC5_PROWI</name>
<dbReference type="EMBL" id="JASFZW010000001">
    <property type="protein sequence ID" value="KAK2080529.1"/>
    <property type="molecule type" value="Genomic_DNA"/>
</dbReference>
<keyword evidence="4" id="KW-0539">Nucleus</keyword>
<comment type="similarity">
    <text evidence="2">Belongs to the CBF/MAK21 family.</text>
</comment>
<dbReference type="Pfam" id="PF07540">
    <property type="entry name" value="NOC3p"/>
    <property type="match status" value="1"/>
</dbReference>
<sequence length="700" mass="75241">MPARERMALAAQAVLAEPERQLAQLADLVELAQPGAFVPGVTRLALLSCAAVFADIVPGYRIRTVAEEEGPAQMLSKEVRELRRFEQGLLRQYQRYLRAALHELTGGARDPAGARVAARCLCRSLLAAPHFNYTTDILQAIVPVVAARDPALRAAALGALGDLVAGTSADGAVVTEAIQLLADVVKRRDCVCPREVVGVLARLTTADIASLKDLRADAQKNRKKSKKKKHKRDEVDAAFAESQAVTDAEARRHQQATSLEAVFEIYFRVLKHATASGLFAETEGKPLSADRFAKRFPLLFPVLEQLARHAHLIGIEYFGDLMAVFDKLLASSALPPAERVRTLLTVASILGGQGDALNVDRGAFYLHLYRALDLVCLQEPEEDEEDGAVSKGKARGVAPNSATAETPRSAPPRVGPLLVQLCERMLTDRKALDSARQAAFAKRLAATAAAARDPGLALGLLTLLNRLLRQNVRLAAMLHNESGGPAGFRTLQLDARDPAEAGALATPLWELALLSRHWHPTVSQVAAEVAQGAAQAGLAALPPAAGPAEVAERCSTDRGGFRPGAACAQGRHAQACPGAAAPEDAAAVEARLAAPPAPWTESFLALVAGAQGEGLSKRARKKQRREAAAADAAETLAGREEENEGGDLALDEAALQAAFRAFFRASRRFEEHQRLLLQKHRLLAQLQAFERRRREWSMKK</sequence>
<accession>A0AAD9INC5</accession>
<dbReference type="InterPro" id="IPR016024">
    <property type="entry name" value="ARM-type_fold"/>
</dbReference>
<dbReference type="SUPFAM" id="SSF48371">
    <property type="entry name" value="ARM repeat"/>
    <property type="match status" value="1"/>
</dbReference>
<evidence type="ECO:0000256" key="3">
    <source>
        <dbReference type="ARBA" id="ARBA00023054"/>
    </source>
</evidence>
<organism evidence="8 9">
    <name type="scientific">Prototheca wickerhamii</name>
    <dbReference type="NCBI Taxonomy" id="3111"/>
    <lineage>
        <taxon>Eukaryota</taxon>
        <taxon>Viridiplantae</taxon>
        <taxon>Chlorophyta</taxon>
        <taxon>core chlorophytes</taxon>
        <taxon>Trebouxiophyceae</taxon>
        <taxon>Chlorellales</taxon>
        <taxon>Chlorellaceae</taxon>
        <taxon>Prototheca</taxon>
    </lineage>
</organism>
<evidence type="ECO:0000256" key="1">
    <source>
        <dbReference type="ARBA" id="ARBA00004604"/>
    </source>
</evidence>
<dbReference type="GO" id="GO:0003682">
    <property type="term" value="F:chromatin binding"/>
    <property type="evidence" value="ECO:0007669"/>
    <property type="project" value="TreeGrafter"/>
</dbReference>
<dbReference type="InterPro" id="IPR005612">
    <property type="entry name" value="CCAAT-binding_factor"/>
</dbReference>
<feature type="region of interest" description="Disordered" evidence="5">
    <location>
        <begin position="385"/>
        <end position="410"/>
    </location>
</feature>
<keyword evidence="9" id="KW-1185">Reference proteome</keyword>
<evidence type="ECO:0000256" key="2">
    <source>
        <dbReference type="ARBA" id="ARBA00007797"/>
    </source>
</evidence>